<gene>
    <name evidence="10" type="primary">secG</name>
    <name evidence="10" type="ORF">DD728_02545</name>
</gene>
<keyword evidence="8 9" id="KW-0472">Membrane</keyword>
<evidence type="ECO:0000256" key="9">
    <source>
        <dbReference type="RuleBase" id="RU365087"/>
    </source>
</evidence>
<evidence type="ECO:0000256" key="8">
    <source>
        <dbReference type="ARBA" id="ARBA00023136"/>
    </source>
</evidence>
<reference evidence="10 11" key="1">
    <citation type="journal article" date="2018" name="Nat. Biotechnol.">
        <title>A standardized bacterial taxonomy based on genome phylogeny substantially revises the tree of life.</title>
        <authorList>
            <person name="Parks D.H."/>
            <person name="Chuvochina M."/>
            <person name="Waite D.W."/>
            <person name="Rinke C."/>
            <person name="Skarshewski A."/>
            <person name="Chaumeil P.A."/>
            <person name="Hugenholtz P."/>
        </authorList>
    </citation>
    <scope>NUCLEOTIDE SEQUENCE [LARGE SCALE GENOMIC DNA]</scope>
    <source>
        <strain evidence="10">UBA10378</strain>
    </source>
</reference>
<dbReference type="Proteomes" id="UP000263957">
    <property type="component" value="Unassembled WGS sequence"/>
</dbReference>
<dbReference type="GO" id="GO:0015450">
    <property type="term" value="F:protein-transporting ATPase activity"/>
    <property type="evidence" value="ECO:0007669"/>
    <property type="project" value="UniProtKB-UniRule"/>
</dbReference>
<dbReference type="EMBL" id="DOGS01000058">
    <property type="protein sequence ID" value="HBQ47756.1"/>
    <property type="molecule type" value="Genomic_DNA"/>
</dbReference>
<keyword evidence="3 9" id="KW-0813">Transport</keyword>
<comment type="caution">
    <text evidence="9">Lacks conserved residue(s) required for the propagation of feature annotation.</text>
</comment>
<evidence type="ECO:0000313" key="11">
    <source>
        <dbReference type="Proteomes" id="UP000263957"/>
    </source>
</evidence>
<evidence type="ECO:0000256" key="7">
    <source>
        <dbReference type="ARBA" id="ARBA00023010"/>
    </source>
</evidence>
<organism evidence="10 11">
    <name type="scientific">Hyphomonas atlantica</name>
    <dbReference type="NCBI Taxonomy" id="1280948"/>
    <lineage>
        <taxon>Bacteria</taxon>
        <taxon>Pseudomonadati</taxon>
        <taxon>Pseudomonadota</taxon>
        <taxon>Alphaproteobacteria</taxon>
        <taxon>Hyphomonadales</taxon>
        <taxon>Hyphomonadaceae</taxon>
        <taxon>Hyphomonas</taxon>
    </lineage>
</organism>
<keyword evidence="4 9" id="KW-0812">Transmembrane</keyword>
<keyword evidence="7 9" id="KW-0811">Translocation</keyword>
<dbReference type="AlphaFoldDB" id="A0A356W4H0"/>
<feature type="non-terminal residue" evidence="10">
    <location>
        <position position="39"/>
    </location>
</feature>
<comment type="similarity">
    <text evidence="2 9">Belongs to the SecG family.</text>
</comment>
<dbReference type="NCBIfam" id="TIGR00810">
    <property type="entry name" value="secG"/>
    <property type="match status" value="1"/>
</dbReference>
<evidence type="ECO:0000256" key="3">
    <source>
        <dbReference type="ARBA" id="ARBA00022448"/>
    </source>
</evidence>
<dbReference type="Pfam" id="PF03840">
    <property type="entry name" value="SecG"/>
    <property type="match status" value="1"/>
</dbReference>
<evidence type="ECO:0000256" key="1">
    <source>
        <dbReference type="ARBA" id="ARBA00004141"/>
    </source>
</evidence>
<comment type="caution">
    <text evidence="10">The sequence shown here is derived from an EMBL/GenBank/DDBJ whole genome shotgun (WGS) entry which is preliminary data.</text>
</comment>
<accession>A0A356W4H0</accession>
<keyword evidence="9" id="KW-1003">Cell membrane</keyword>
<keyword evidence="5 9" id="KW-0653">Protein transport</keyword>
<evidence type="ECO:0000256" key="4">
    <source>
        <dbReference type="ARBA" id="ARBA00022692"/>
    </source>
</evidence>
<name>A0A356W4H0_9PROT</name>
<evidence type="ECO:0000256" key="2">
    <source>
        <dbReference type="ARBA" id="ARBA00008445"/>
    </source>
</evidence>
<keyword evidence="6 9" id="KW-1133">Transmembrane helix</keyword>
<dbReference type="GO" id="GO:0009306">
    <property type="term" value="P:protein secretion"/>
    <property type="evidence" value="ECO:0007669"/>
    <property type="project" value="UniProtKB-UniRule"/>
</dbReference>
<proteinExistence type="inferred from homology"/>
<feature type="transmembrane region" description="Helical" evidence="9">
    <location>
        <begin position="6"/>
        <end position="22"/>
    </location>
</feature>
<evidence type="ECO:0000256" key="5">
    <source>
        <dbReference type="ARBA" id="ARBA00022927"/>
    </source>
</evidence>
<sequence>MQNVILVVHIIACIVMTGLVLLQKSEGGGLGIGGGGGGG</sequence>
<comment type="function">
    <text evidence="9">Involved in protein export. Participates in an early event of protein translocation.</text>
</comment>
<dbReference type="InterPro" id="IPR004692">
    <property type="entry name" value="SecG"/>
</dbReference>
<dbReference type="PRINTS" id="PR01651">
    <property type="entry name" value="SECGEXPORT"/>
</dbReference>
<protein>
    <recommendedName>
        <fullName evidence="9">Protein-export membrane protein SecG</fullName>
    </recommendedName>
</protein>
<comment type="subcellular location">
    <subcellularLocation>
        <location evidence="9">Cell membrane</location>
        <topology evidence="9">Multi-pass membrane protein</topology>
    </subcellularLocation>
    <subcellularLocation>
        <location evidence="1">Membrane</location>
        <topology evidence="1">Multi-pass membrane protein</topology>
    </subcellularLocation>
</comment>
<evidence type="ECO:0000313" key="10">
    <source>
        <dbReference type="EMBL" id="HBQ47756.1"/>
    </source>
</evidence>
<evidence type="ECO:0000256" key="6">
    <source>
        <dbReference type="ARBA" id="ARBA00022989"/>
    </source>
</evidence>
<dbReference type="GO" id="GO:0005886">
    <property type="term" value="C:plasma membrane"/>
    <property type="evidence" value="ECO:0007669"/>
    <property type="project" value="UniProtKB-SubCell"/>
</dbReference>